<proteinExistence type="inferred from homology"/>
<organism evidence="14 15">
    <name type="scientific">Micractinium conductrix</name>
    <dbReference type="NCBI Taxonomy" id="554055"/>
    <lineage>
        <taxon>Eukaryota</taxon>
        <taxon>Viridiplantae</taxon>
        <taxon>Chlorophyta</taxon>
        <taxon>core chlorophytes</taxon>
        <taxon>Trebouxiophyceae</taxon>
        <taxon>Chlorellales</taxon>
        <taxon>Chlorellaceae</taxon>
        <taxon>Chlorella clade</taxon>
        <taxon>Micractinium</taxon>
    </lineage>
</organism>
<evidence type="ECO:0000256" key="8">
    <source>
        <dbReference type="ARBA" id="ARBA00023157"/>
    </source>
</evidence>
<feature type="transmembrane region" description="Helical" evidence="12">
    <location>
        <begin position="521"/>
        <end position="543"/>
    </location>
</feature>
<feature type="compositionally biased region" description="Basic residues" evidence="11">
    <location>
        <begin position="159"/>
        <end position="178"/>
    </location>
</feature>
<dbReference type="SUPFAM" id="SSF47694">
    <property type="entry name" value="Cytochrome c oxidase subunit h"/>
    <property type="match status" value="1"/>
</dbReference>
<evidence type="ECO:0000313" key="14">
    <source>
        <dbReference type="EMBL" id="PSC75628.1"/>
    </source>
</evidence>
<comment type="subunit">
    <text evidence="5">Part of a tri-snRNP complex.</text>
</comment>
<evidence type="ECO:0000256" key="3">
    <source>
        <dbReference type="ARBA" id="ARBA00004173"/>
    </source>
</evidence>
<dbReference type="STRING" id="554055.A0A2P6VNF5"/>
<dbReference type="GO" id="GO:0005739">
    <property type="term" value="C:mitochondrion"/>
    <property type="evidence" value="ECO:0007669"/>
    <property type="project" value="UniProtKB-SubCell"/>
</dbReference>
<dbReference type="GO" id="GO:0006397">
    <property type="term" value="P:mRNA processing"/>
    <property type="evidence" value="ECO:0007669"/>
    <property type="project" value="UniProtKB-KW"/>
</dbReference>
<feature type="transmembrane region" description="Helical" evidence="12">
    <location>
        <begin position="563"/>
        <end position="585"/>
    </location>
</feature>
<keyword evidence="15" id="KW-1185">Reference proteome</keyword>
<feature type="transmembrane region" description="Helical" evidence="12">
    <location>
        <begin position="495"/>
        <end position="514"/>
    </location>
</feature>
<feature type="compositionally biased region" description="Low complexity" evidence="11">
    <location>
        <begin position="85"/>
        <end position="97"/>
    </location>
</feature>
<feature type="region of interest" description="Disordered" evidence="11">
    <location>
        <begin position="592"/>
        <end position="628"/>
    </location>
</feature>
<evidence type="ECO:0000256" key="5">
    <source>
        <dbReference type="ARBA" id="ARBA00011825"/>
    </source>
</evidence>
<dbReference type="OrthoDB" id="761598at2759"/>
<dbReference type="PANTHER" id="PTHR31077">
    <property type="entry name" value="U4/U6.U5 SMALL NUCLEAR RIBONUCLEOPROTEIN 27 KDA PROTEIN"/>
    <property type="match status" value="1"/>
</dbReference>
<sequence>MTGAVDTTVLKSAREKCWQARDAYYACVEQAGVTFTAETPPPPACRAARHAYEAACKASWVKHFDVLQDKRLRYLQTLRTNIAKQTQTGTGSQQGKAAARDDDRAGGGRGDRDRPRDERRDRDRDDRGKDDRRDRDRSRERRSGRDERRRSRSRDRSRDRRRKRSRSRSKDRRGRSRSRSRDDKRRRSDGGRGSGRDSEPAEARGGDGGDAPPLPPPDAAGGSADDGQAAPMDAEGGEGEGAAEGDGLALDAQLTPEEIMMMQQMGIPFSFDTTQGKKHEDAGAVKIKSARGARQFMNRRGGFNRPLDAETTGQKVGIEWLRYMSMWSRYLPVVTEKYLIVNLWSTAMSTRRTWAKDMMSKAEDARGAALLAVQQMRNIVVASSLLVMGMSQIMGRLLAALTTDAQLTTIARLARRDPMTGPTDSWAPPEVRVAIPFGACLVSLLCFGQAVRLAVHIGFSVRVQGITGGKHEGGVHIDGILMDEEVVVMLQRAELYFTLGLRFLYLFIGTVFYLMGELHCYLLLLAVGAVSAQNLFIGTLFYLMDEFHCRFSTGTMPSCKAGITPLLVSSLVTLALLAASDILIVPNRKGHKGTRAASLGRPSTSSDSGRGYSVPQHTATLPADPAFA</sequence>
<comment type="similarity">
    <text evidence="4">Belongs to the SNUT3 family.</text>
</comment>
<comment type="function">
    <text evidence="1">May play a role in mRNA splicing.</text>
</comment>
<dbReference type="Proteomes" id="UP000239649">
    <property type="component" value="Unassembled WGS sequence"/>
</dbReference>
<evidence type="ECO:0000256" key="4">
    <source>
        <dbReference type="ARBA" id="ARBA00008218"/>
    </source>
</evidence>
<reference evidence="14 15" key="1">
    <citation type="journal article" date="2018" name="Plant J.">
        <title>Genome sequences of Chlorella sorokiniana UTEX 1602 and Micractinium conductrix SAG 241.80: implications to maltose excretion by a green alga.</title>
        <authorList>
            <person name="Arriola M.B."/>
            <person name="Velmurugan N."/>
            <person name="Zhang Y."/>
            <person name="Plunkett M.H."/>
            <person name="Hondzo H."/>
            <person name="Barney B.M."/>
        </authorList>
    </citation>
    <scope>NUCLEOTIDE SEQUENCE [LARGE SCALE GENOMIC DNA]</scope>
    <source>
        <strain evidence="14 15">SAG 241.80</strain>
    </source>
</reference>
<feature type="compositionally biased region" description="Low complexity" evidence="11">
    <location>
        <begin position="219"/>
        <end position="234"/>
    </location>
</feature>
<dbReference type="AlphaFoldDB" id="A0A2P6VNF5"/>
<comment type="subcellular location">
    <subcellularLocation>
        <location evidence="3">Mitochondrion</location>
    </subcellularLocation>
    <subcellularLocation>
        <location evidence="2">Nucleus</location>
    </subcellularLocation>
</comment>
<evidence type="ECO:0000256" key="6">
    <source>
        <dbReference type="ARBA" id="ARBA00022664"/>
    </source>
</evidence>
<dbReference type="InterPro" id="IPR048280">
    <property type="entry name" value="COX6B-like"/>
</dbReference>
<protein>
    <submittedName>
        <fullName evidence="14">U4 small nuclear ribonucleo 27 kDa</fullName>
    </submittedName>
</protein>
<dbReference type="Pfam" id="PF04654">
    <property type="entry name" value="DUF599"/>
    <property type="match status" value="1"/>
</dbReference>
<keyword evidence="8" id="KW-1015">Disulfide bond</keyword>
<dbReference type="InterPro" id="IPR036549">
    <property type="entry name" value="CX6/COA6-like_sf"/>
</dbReference>
<feature type="domain" description="U4/U6.U5 small nuclear ribonucleoprotein 27kDa protein" evidence="13">
    <location>
        <begin position="257"/>
        <end position="309"/>
    </location>
</feature>
<dbReference type="PANTHER" id="PTHR31077:SF1">
    <property type="entry name" value="U4_U6.U5 SMALL NUCLEAR RIBONUCLEOPROTEIN 27 KDA PROTEIN"/>
    <property type="match status" value="1"/>
</dbReference>
<evidence type="ECO:0000256" key="12">
    <source>
        <dbReference type="SAM" id="Phobius"/>
    </source>
</evidence>
<evidence type="ECO:0000256" key="9">
    <source>
        <dbReference type="ARBA" id="ARBA00023187"/>
    </source>
</evidence>
<dbReference type="EMBL" id="LHPF02000002">
    <property type="protein sequence ID" value="PSC75628.1"/>
    <property type="molecule type" value="Genomic_DNA"/>
</dbReference>
<gene>
    <name evidence="14" type="ORF">C2E20_1654</name>
</gene>
<keyword evidence="12" id="KW-1133">Transmembrane helix</keyword>
<comment type="caution">
    <text evidence="14">The sequence shown here is derived from an EMBL/GenBank/DDBJ whole genome shotgun (WGS) entry which is preliminary data.</text>
</comment>
<dbReference type="GO" id="GO:0008380">
    <property type="term" value="P:RNA splicing"/>
    <property type="evidence" value="ECO:0007669"/>
    <property type="project" value="UniProtKB-KW"/>
</dbReference>
<feature type="compositionally biased region" description="Basic and acidic residues" evidence="11">
    <location>
        <begin position="98"/>
        <end position="158"/>
    </location>
</feature>
<dbReference type="Pfam" id="PF02297">
    <property type="entry name" value="COX6B"/>
    <property type="match status" value="1"/>
</dbReference>
<dbReference type="GO" id="GO:0071011">
    <property type="term" value="C:precatalytic spliceosome"/>
    <property type="evidence" value="ECO:0007669"/>
    <property type="project" value="TreeGrafter"/>
</dbReference>
<keyword evidence="12" id="KW-0472">Membrane</keyword>
<dbReference type="Pfam" id="PF08648">
    <property type="entry name" value="SNRNP27"/>
    <property type="match status" value="1"/>
</dbReference>
<evidence type="ECO:0000256" key="7">
    <source>
        <dbReference type="ARBA" id="ARBA00023128"/>
    </source>
</evidence>
<evidence type="ECO:0000256" key="1">
    <source>
        <dbReference type="ARBA" id="ARBA00003632"/>
    </source>
</evidence>
<keyword evidence="9" id="KW-0508">mRNA splicing</keyword>
<evidence type="ECO:0000256" key="11">
    <source>
        <dbReference type="SAM" id="MobiDB-lite"/>
    </source>
</evidence>
<name>A0A2P6VNF5_9CHLO</name>
<evidence type="ECO:0000259" key="13">
    <source>
        <dbReference type="Pfam" id="PF08648"/>
    </source>
</evidence>
<evidence type="ECO:0000313" key="15">
    <source>
        <dbReference type="Proteomes" id="UP000239649"/>
    </source>
</evidence>
<evidence type="ECO:0000256" key="2">
    <source>
        <dbReference type="ARBA" id="ARBA00004123"/>
    </source>
</evidence>
<accession>A0A2P6VNF5</accession>
<keyword evidence="12" id="KW-0812">Transmembrane</keyword>
<feature type="compositionally biased region" description="Basic and acidic residues" evidence="11">
    <location>
        <begin position="179"/>
        <end position="207"/>
    </location>
</feature>
<dbReference type="InterPro" id="IPR013957">
    <property type="entry name" value="SNRNP27"/>
</dbReference>
<keyword evidence="10" id="KW-0539">Nucleus</keyword>
<keyword evidence="7" id="KW-0496">Mitochondrion</keyword>
<dbReference type="Gene3D" id="1.10.10.140">
    <property type="entry name" value="Cytochrome c oxidase, subunit VIb"/>
    <property type="match status" value="1"/>
</dbReference>
<feature type="region of interest" description="Disordered" evidence="11">
    <location>
        <begin position="85"/>
        <end position="244"/>
    </location>
</feature>
<keyword evidence="6" id="KW-0507">mRNA processing</keyword>
<dbReference type="InterPro" id="IPR006747">
    <property type="entry name" value="DUF599"/>
</dbReference>
<evidence type="ECO:0000256" key="10">
    <source>
        <dbReference type="ARBA" id="ARBA00023242"/>
    </source>
</evidence>